<keyword evidence="2" id="KW-1133">Transmembrane helix</keyword>
<feature type="transmembrane region" description="Helical" evidence="2">
    <location>
        <begin position="586"/>
        <end position="610"/>
    </location>
</feature>
<dbReference type="PANTHER" id="PTHR43300:SF11">
    <property type="entry name" value="ACETYLTRANSFERASE RV3034C-RELATED"/>
    <property type="match status" value="1"/>
</dbReference>
<feature type="transmembrane region" description="Helical" evidence="2">
    <location>
        <begin position="364"/>
        <end position="392"/>
    </location>
</feature>
<dbReference type="NCBIfam" id="TIGR02353">
    <property type="entry name" value="NRPS_term_dom"/>
    <property type="match status" value="1"/>
</dbReference>
<feature type="transmembrane region" description="Helical" evidence="2">
    <location>
        <begin position="130"/>
        <end position="155"/>
    </location>
</feature>
<keyword evidence="2" id="KW-0812">Transmembrane</keyword>
<keyword evidence="2" id="KW-0472">Membrane</keyword>
<dbReference type="InterPro" id="IPR011004">
    <property type="entry name" value="Trimer_LpxA-like_sf"/>
</dbReference>
<feature type="domain" description="Carrier" evidence="3">
    <location>
        <begin position="1"/>
        <end position="66"/>
    </location>
</feature>
<dbReference type="InterPro" id="IPR036736">
    <property type="entry name" value="ACP-like_sf"/>
</dbReference>
<reference evidence="4" key="1">
    <citation type="journal article" date="2014" name="Int. J. Syst. Evol. Microbiol.">
        <title>Complete genome sequence of Corynebacterium casei LMG S-19264T (=DSM 44701T), isolated from a smear-ripened cheese.</title>
        <authorList>
            <consortium name="US DOE Joint Genome Institute (JGI-PGF)"/>
            <person name="Walter F."/>
            <person name="Albersmeier A."/>
            <person name="Kalinowski J."/>
            <person name="Ruckert C."/>
        </authorList>
    </citation>
    <scope>NUCLEOTIDE SEQUENCE</scope>
    <source>
        <strain evidence="4">JCM 4790</strain>
    </source>
</reference>
<keyword evidence="5" id="KW-1185">Reference proteome</keyword>
<dbReference type="SUPFAM" id="SSF47336">
    <property type="entry name" value="ACP-like"/>
    <property type="match status" value="1"/>
</dbReference>
<feature type="transmembrane region" description="Helical" evidence="2">
    <location>
        <begin position="616"/>
        <end position="639"/>
    </location>
</feature>
<dbReference type="Gene3D" id="1.10.1200.10">
    <property type="entry name" value="ACP-like"/>
    <property type="match status" value="1"/>
</dbReference>
<comment type="caution">
    <text evidence="4">The sequence shown here is derived from an EMBL/GenBank/DDBJ whole genome shotgun (WGS) entry which is preliminary data.</text>
</comment>
<evidence type="ECO:0000256" key="2">
    <source>
        <dbReference type="SAM" id="Phobius"/>
    </source>
</evidence>
<gene>
    <name evidence="4" type="ORF">GCM10010358_78190</name>
</gene>
<name>A0A918P2G2_9ACTN</name>
<dbReference type="AlphaFoldDB" id="A0A918P2G2"/>
<dbReference type="InterPro" id="IPR012728">
    <property type="entry name" value="Pls/PosA_C"/>
</dbReference>
<dbReference type="SUPFAM" id="SSF51161">
    <property type="entry name" value="Trimeric LpxA-like enzymes"/>
    <property type="match status" value="2"/>
</dbReference>
<dbReference type="EMBL" id="BMVU01000095">
    <property type="protein sequence ID" value="GGY14411.1"/>
    <property type="molecule type" value="Genomic_DNA"/>
</dbReference>
<dbReference type="InterPro" id="IPR050179">
    <property type="entry name" value="Trans_hexapeptide_repeat"/>
</dbReference>
<dbReference type="InterPro" id="IPR009081">
    <property type="entry name" value="PP-bd_ACP"/>
</dbReference>
<organism evidence="4 5">
    <name type="scientific">Streptomyces minutiscleroticus</name>
    <dbReference type="NCBI Taxonomy" id="68238"/>
    <lineage>
        <taxon>Bacteria</taxon>
        <taxon>Bacillati</taxon>
        <taxon>Actinomycetota</taxon>
        <taxon>Actinomycetes</taxon>
        <taxon>Kitasatosporales</taxon>
        <taxon>Streptomycetaceae</taxon>
        <taxon>Streptomyces</taxon>
    </lineage>
</organism>
<feature type="transmembrane region" description="Helical" evidence="2">
    <location>
        <begin position="330"/>
        <end position="352"/>
    </location>
</feature>
<protein>
    <recommendedName>
        <fullName evidence="3">Carrier domain-containing protein</fullName>
    </recommendedName>
</protein>
<proteinExistence type="predicted"/>
<evidence type="ECO:0000313" key="4">
    <source>
        <dbReference type="EMBL" id="GGY14411.1"/>
    </source>
</evidence>
<evidence type="ECO:0000313" key="5">
    <source>
        <dbReference type="Proteomes" id="UP000619244"/>
    </source>
</evidence>
<reference evidence="4" key="2">
    <citation type="submission" date="2020-09" db="EMBL/GenBank/DDBJ databases">
        <authorList>
            <person name="Sun Q."/>
            <person name="Ohkuma M."/>
        </authorList>
    </citation>
    <scope>NUCLEOTIDE SEQUENCE</scope>
    <source>
        <strain evidence="4">JCM 4790</strain>
    </source>
</reference>
<feature type="region of interest" description="Disordered" evidence="1">
    <location>
        <begin position="784"/>
        <end position="805"/>
    </location>
</feature>
<dbReference type="PROSITE" id="PS50075">
    <property type="entry name" value="CARRIER"/>
    <property type="match status" value="1"/>
</dbReference>
<dbReference type="Proteomes" id="UP000619244">
    <property type="component" value="Unassembled WGS sequence"/>
</dbReference>
<evidence type="ECO:0000256" key="1">
    <source>
        <dbReference type="SAM" id="MobiDB-lite"/>
    </source>
</evidence>
<dbReference type="Gene3D" id="2.160.10.10">
    <property type="entry name" value="Hexapeptide repeat proteins"/>
    <property type="match status" value="2"/>
</dbReference>
<dbReference type="PANTHER" id="PTHR43300">
    <property type="entry name" value="ACETYLTRANSFERASE"/>
    <property type="match status" value="1"/>
</dbReference>
<sequence>MLAEVVGTDRVAADSNFFDDLGADSMVMARFCARARKREDLPSASMKDIYRHQTVRSLARALTAPAPASVAAPPAAPVDLVPPVRTGTAGYFLCGAVQLLAFLAYVYASATVIGLGYDWVTAGSGLVASYLRAVLFGGGLLLAVCTVPIAAKWTLIGRWTPRAIRIWSPGYLRFWLVKTLIQLNPLALFAGSPVYTLYLRALGAKIGRGTLILSAHVPVCTDLLTVGDGTVVRKNVLLSCYRAQAGWIQTGPVTLGKDVYVGEQTVLDIHTAMGDRARLGHASSLHPGQSVPAGQSWHGSPVQPCTTEYQTVEPVRCTPWHRFFFGATQLLAALLLYAPLTVGGAGLLIAAIPQLGALTHTPTAFGWTFLASALGMSFVLYFGALLAGLFLVSTLPRLLHLPLKAEETYRLYGLHYSLHRAVARLTNSRQLTWLFGDSSAITCYLRALGWDLSDVEQTGSNFGAKVEQDDPYLSGVGTGTMVADWLSVLNADYSGSSFRLSKVQIGANNFLGNRIAYPARGRTGDNVLLATKAMVPVDGPVRHDTGLLGSPSFEIPRTVERDAAFDHLRNGQELRRRLRAKNRHNAVTLASFLLVRWLQAFVVLTLFWAAASLHDLLGAAAIALATVASLLFTLGLTVVSERAAAGFRRQRPLYCSIYHPDFWRHERFWKHAGTQLQLLNGTPFKGLFWRALGVRGGRRLFDDGSSMPERTLITLGEDCTLNHGVVLHCHSQEDGTFKSDRITVGDGCTIGVGALVHYGSTVGDGAVIGADSFLMKGEQVTPGTRWAGNPARELAPRPAKAAVPE</sequence>
<feature type="transmembrane region" description="Helical" evidence="2">
    <location>
        <begin position="89"/>
        <end position="110"/>
    </location>
</feature>
<dbReference type="Pfam" id="PF00550">
    <property type="entry name" value="PP-binding"/>
    <property type="match status" value="1"/>
</dbReference>
<evidence type="ECO:0000259" key="3">
    <source>
        <dbReference type="PROSITE" id="PS50075"/>
    </source>
</evidence>
<accession>A0A918P2G2</accession>